<dbReference type="AlphaFoldDB" id="A0A553NPE9"/>
<keyword evidence="6 13" id="KW-1133">Transmembrane helix</keyword>
<comment type="subcellular location">
    <subcellularLocation>
        <location evidence="1">Membrane</location>
        <topology evidence="1">Multi-pass membrane protein</topology>
    </subcellularLocation>
</comment>
<gene>
    <name evidence="14" type="ORF">TCAL_07234</name>
</gene>
<keyword evidence="10 12" id="KW-0739">Sodium transport</keyword>
<keyword evidence="8 12" id="KW-0406">Ion transport</keyword>
<sequence>MLLKNKISSKPLVPNKTRVVVQKRRRRYRLTPFKRTLRGYAGSASVHGINYFADMGQHWCPRFFWLVAVLFFLMLGSYWSGLDYLHWISHPVVITAKSFGKPISNLEFPAISICSQGFNLDILDKILDNSNVNNTWFRFMIQGMISGDMERFVESCLLRKGNLKDCFNNWDHDPSFEEPIIAKTQSIDLFLNPKRVDEKRRLIRDAQTTIRNLFTEYDIDLDNKTLTDLLWHSSLPCFDQNRISNHNHQYESLKWCSWKNVPVPCSAIFQKFPTIEGICCAFNLNAADLYVENSLREWILTSQREDFLNSFEKAEAFSGWPSNPIPKAGKQNGLMVMLDAHSDSISAGSVKDDFTGFLALVGGAKNNPLYPETKVLLKPGHENLVTLSGLEITPDFDIYVMPPTTRGCYFRHEFELWVHRYYSRRNCVLECRMMKTLDMLPKADQCIPWNFPNAFPNLTMCNPWQKEKFMETFLDIAEDVCLQCLPDCHEVQYSASVTAAPIRRCDKQNLGISPLCDINVESLPDPPIWGSAIFDQFGKEGQAIPKHIQRNIPPNVRYSVTDRTPYNAYDRDIAVAAFYFESSTLFEYSRQARMTWIEFVAQVGGLLGLCLGLSFVSFLEVIYWFTYKFWVNW</sequence>
<evidence type="ECO:0000256" key="12">
    <source>
        <dbReference type="RuleBase" id="RU000679"/>
    </source>
</evidence>
<keyword evidence="15" id="KW-1185">Reference proteome</keyword>
<evidence type="ECO:0000256" key="9">
    <source>
        <dbReference type="ARBA" id="ARBA00023136"/>
    </source>
</evidence>
<comment type="caution">
    <text evidence="14">The sequence shown here is derived from an EMBL/GenBank/DDBJ whole genome shotgun (WGS) entry which is preliminary data.</text>
</comment>
<dbReference type="Gene3D" id="1.10.287.770">
    <property type="entry name" value="YojJ-like"/>
    <property type="match status" value="1"/>
</dbReference>
<keyword evidence="7" id="KW-0915">Sodium</keyword>
<dbReference type="PANTHER" id="PTHR11690">
    <property type="entry name" value="AMILORIDE-SENSITIVE SODIUM CHANNEL-RELATED"/>
    <property type="match status" value="1"/>
</dbReference>
<dbReference type="STRING" id="6832.A0A553NPE9"/>
<feature type="transmembrane region" description="Helical" evidence="13">
    <location>
        <begin position="63"/>
        <end position="81"/>
    </location>
</feature>
<dbReference type="GO" id="GO:0005886">
    <property type="term" value="C:plasma membrane"/>
    <property type="evidence" value="ECO:0007669"/>
    <property type="project" value="TreeGrafter"/>
</dbReference>
<feature type="transmembrane region" description="Helical" evidence="13">
    <location>
        <begin position="599"/>
        <end position="625"/>
    </location>
</feature>
<evidence type="ECO:0000256" key="3">
    <source>
        <dbReference type="ARBA" id="ARBA00022448"/>
    </source>
</evidence>
<protein>
    <submittedName>
        <fullName evidence="14">Uncharacterized protein</fullName>
    </submittedName>
</protein>
<keyword evidence="3 12" id="KW-0813">Transport</keyword>
<dbReference type="Pfam" id="PF00858">
    <property type="entry name" value="ASC"/>
    <property type="match status" value="1"/>
</dbReference>
<evidence type="ECO:0000256" key="2">
    <source>
        <dbReference type="ARBA" id="ARBA00007193"/>
    </source>
</evidence>
<evidence type="ECO:0000256" key="8">
    <source>
        <dbReference type="ARBA" id="ARBA00023065"/>
    </source>
</evidence>
<dbReference type="EMBL" id="VCGU01000011">
    <property type="protein sequence ID" value="TRY67303.1"/>
    <property type="molecule type" value="Genomic_DNA"/>
</dbReference>
<keyword evidence="11 12" id="KW-0407">Ion channel</keyword>
<evidence type="ECO:0000256" key="11">
    <source>
        <dbReference type="ARBA" id="ARBA00023303"/>
    </source>
</evidence>
<evidence type="ECO:0000313" key="14">
    <source>
        <dbReference type="EMBL" id="TRY67303.1"/>
    </source>
</evidence>
<name>A0A553NPE9_TIGCA</name>
<proteinExistence type="inferred from homology"/>
<evidence type="ECO:0000256" key="1">
    <source>
        <dbReference type="ARBA" id="ARBA00004141"/>
    </source>
</evidence>
<reference evidence="14 15" key="1">
    <citation type="journal article" date="2018" name="Nat. Ecol. Evol.">
        <title>Genomic signatures of mitonuclear coevolution across populations of Tigriopus californicus.</title>
        <authorList>
            <person name="Barreto F.S."/>
            <person name="Watson E.T."/>
            <person name="Lima T.G."/>
            <person name="Willett C.S."/>
            <person name="Edmands S."/>
            <person name="Li W."/>
            <person name="Burton R.S."/>
        </authorList>
    </citation>
    <scope>NUCLEOTIDE SEQUENCE [LARGE SCALE GENOMIC DNA]</scope>
    <source>
        <strain evidence="14 15">San Diego</strain>
    </source>
</reference>
<keyword evidence="5 12" id="KW-0812">Transmembrane</keyword>
<organism evidence="14 15">
    <name type="scientific">Tigriopus californicus</name>
    <name type="common">Marine copepod</name>
    <dbReference type="NCBI Taxonomy" id="6832"/>
    <lineage>
        <taxon>Eukaryota</taxon>
        <taxon>Metazoa</taxon>
        <taxon>Ecdysozoa</taxon>
        <taxon>Arthropoda</taxon>
        <taxon>Crustacea</taxon>
        <taxon>Multicrustacea</taxon>
        <taxon>Hexanauplia</taxon>
        <taxon>Copepoda</taxon>
        <taxon>Harpacticoida</taxon>
        <taxon>Harpacticidae</taxon>
        <taxon>Tigriopus</taxon>
    </lineage>
</organism>
<dbReference type="InterPro" id="IPR001873">
    <property type="entry name" value="ENaC"/>
</dbReference>
<evidence type="ECO:0000256" key="13">
    <source>
        <dbReference type="SAM" id="Phobius"/>
    </source>
</evidence>
<evidence type="ECO:0000256" key="4">
    <source>
        <dbReference type="ARBA" id="ARBA00022461"/>
    </source>
</evidence>
<evidence type="ECO:0000313" key="15">
    <source>
        <dbReference type="Proteomes" id="UP000318571"/>
    </source>
</evidence>
<dbReference type="Proteomes" id="UP000318571">
    <property type="component" value="Chromosome 4"/>
</dbReference>
<evidence type="ECO:0000256" key="7">
    <source>
        <dbReference type="ARBA" id="ARBA00023053"/>
    </source>
</evidence>
<evidence type="ECO:0000256" key="10">
    <source>
        <dbReference type="ARBA" id="ARBA00023201"/>
    </source>
</evidence>
<dbReference type="PANTHER" id="PTHR11690:SF243">
    <property type="entry name" value="PICKPOCKET 12-RELATED"/>
    <property type="match status" value="1"/>
</dbReference>
<dbReference type="Gene3D" id="2.60.470.10">
    <property type="entry name" value="Acid-sensing ion channels like domains"/>
    <property type="match status" value="1"/>
</dbReference>
<evidence type="ECO:0000256" key="5">
    <source>
        <dbReference type="ARBA" id="ARBA00022692"/>
    </source>
</evidence>
<evidence type="ECO:0000256" key="6">
    <source>
        <dbReference type="ARBA" id="ARBA00022989"/>
    </source>
</evidence>
<keyword evidence="9 13" id="KW-0472">Membrane</keyword>
<keyword evidence="4 12" id="KW-0894">Sodium channel</keyword>
<dbReference type="GO" id="GO:0015280">
    <property type="term" value="F:ligand-gated sodium channel activity"/>
    <property type="evidence" value="ECO:0007669"/>
    <property type="project" value="TreeGrafter"/>
</dbReference>
<comment type="similarity">
    <text evidence="2 12">Belongs to the amiloride-sensitive sodium channel (TC 1.A.6) family.</text>
</comment>
<accession>A0A553NPE9</accession>